<dbReference type="PATRIC" id="fig|45071.6.peg.399"/>
<evidence type="ECO:0000313" key="1">
    <source>
        <dbReference type="EMBL" id="AIU36105.1"/>
    </source>
</evidence>
<reference evidence="1" key="1">
    <citation type="journal article" date="2013" name="ChemBioChem">
        <title>Biosynthesis of the natural fluorophore legioliulin from legionella.</title>
        <authorList>
            <person name="Ahrendt T."/>
            <person name="Miltenberger M."/>
            <person name="Haneburger I."/>
            <person name="Kirchner F."/>
            <person name="Kronenwerth M."/>
            <person name="Brachmann A.O."/>
            <person name="Hilbi H."/>
            <person name="Bode H.B."/>
        </authorList>
    </citation>
    <scope>NUCLEOTIDE SEQUENCE</scope>
    <source>
        <strain evidence="1">ATCC 35299</strain>
    </source>
</reference>
<gene>
    <name evidence="2" type="ORF">lpari_02427</name>
</gene>
<accession>A0A097NYY1</accession>
<dbReference type="EMBL" id="LSOG01000065">
    <property type="protein sequence ID" value="OEH46559.1"/>
    <property type="molecule type" value="Genomic_DNA"/>
</dbReference>
<reference evidence="1" key="2">
    <citation type="submission" date="2014-07" db="EMBL/GenBank/DDBJ databases">
        <authorList>
            <person name="Ahrendt T."/>
            <person name="Bode H.B."/>
        </authorList>
    </citation>
    <scope>NUCLEOTIDE SEQUENCE</scope>
    <source>
        <strain evidence="1">ATCC 35299</strain>
    </source>
</reference>
<keyword evidence="3" id="KW-1185">Reference proteome</keyword>
<organism evidence="1">
    <name type="scientific">Legionella parisiensis</name>
    <dbReference type="NCBI Taxonomy" id="45071"/>
    <lineage>
        <taxon>Bacteria</taxon>
        <taxon>Pseudomonadati</taxon>
        <taxon>Pseudomonadota</taxon>
        <taxon>Gammaproteobacteria</taxon>
        <taxon>Legionellales</taxon>
        <taxon>Legionellaceae</taxon>
        <taxon>Legionella</taxon>
    </lineage>
</organism>
<sequence length="306" mass="35234">MQDKCELYDESQQDIQDVIGQHSSTSNLLNYASTSKGHLNFFKHMIDVRKLSYHEVRGEHDLVQEILRENIYLMVQKGTITDCSGRIFENTSAFEYALWALDEPMWVMMLECLSENEENKKILAILRAQYNQIKGKGVTYSLNGETMTEKHFDFENTIIKELQIQVNSKNAPSNWTAIDKQWRNGVGGAQKLLPMHVVHAYCSEDPFDSVSPFTSRSKPSQQFYNWVTHQYENWFTVISKLGSHFAIYKVGRKWAVGDDSAEGQDVAHDLNALKALFKTRTMAFFNLEARLEELMTLGTEPQVLQI</sequence>
<dbReference type="OrthoDB" id="5652138at2"/>
<protein>
    <submittedName>
        <fullName evidence="1">LglF</fullName>
    </submittedName>
</protein>
<dbReference type="RefSeq" id="WP_058516307.1">
    <property type="nucleotide sequence ID" value="NZ_CAAAIE010000004.1"/>
</dbReference>
<reference evidence="2 3" key="3">
    <citation type="submission" date="2016-02" db="EMBL/GenBank/DDBJ databases">
        <title>Secondary metabolites in Legionella.</title>
        <authorList>
            <person name="Tobias N.J."/>
            <person name="Bode H.B."/>
        </authorList>
    </citation>
    <scope>NUCLEOTIDE SEQUENCE [LARGE SCALE GENOMIC DNA]</scope>
    <source>
        <strain evidence="2 3">DSM 19216</strain>
    </source>
</reference>
<proteinExistence type="predicted"/>
<evidence type="ECO:0000313" key="2">
    <source>
        <dbReference type="EMBL" id="OEH46559.1"/>
    </source>
</evidence>
<evidence type="ECO:0000313" key="3">
    <source>
        <dbReference type="Proteomes" id="UP000095229"/>
    </source>
</evidence>
<dbReference type="EMBL" id="KM222819">
    <property type="protein sequence ID" value="AIU36105.1"/>
    <property type="molecule type" value="Genomic_DNA"/>
</dbReference>
<dbReference type="AlphaFoldDB" id="A0A097NYY1"/>
<name>A0A097NYY1_9GAMM</name>
<dbReference type="Proteomes" id="UP000095229">
    <property type="component" value="Unassembled WGS sequence"/>
</dbReference>